<evidence type="ECO:0000313" key="3">
    <source>
        <dbReference type="Proteomes" id="UP000034081"/>
    </source>
</evidence>
<dbReference type="Gene3D" id="3.90.230.10">
    <property type="entry name" value="Creatinase/methionine aminopeptidase superfamily"/>
    <property type="match status" value="1"/>
</dbReference>
<accession>A0A0G0NE41</accession>
<dbReference type="AlphaFoldDB" id="A0A0G0NE41"/>
<evidence type="ECO:0000259" key="1">
    <source>
        <dbReference type="Pfam" id="PF00557"/>
    </source>
</evidence>
<dbReference type="EMBL" id="LBVL01000023">
    <property type="protein sequence ID" value="KKQ84139.1"/>
    <property type="molecule type" value="Genomic_DNA"/>
</dbReference>
<dbReference type="Proteomes" id="UP000034081">
    <property type="component" value="Unassembled WGS sequence"/>
</dbReference>
<dbReference type="STRING" id="1618570.UT08_C0023G0004"/>
<name>A0A0G0NE41_9BACT</name>
<evidence type="ECO:0000313" key="2">
    <source>
        <dbReference type="EMBL" id="KKQ84139.1"/>
    </source>
</evidence>
<gene>
    <name evidence="2" type="ORF">UT08_C0023G0004</name>
</gene>
<comment type="caution">
    <text evidence="2">The sequence shown here is derived from an EMBL/GenBank/DDBJ whole genome shotgun (WGS) entry which is preliminary data.</text>
</comment>
<reference evidence="2 3" key="1">
    <citation type="journal article" date="2015" name="Nature">
        <title>rRNA introns, odd ribosomes, and small enigmatic genomes across a large radiation of phyla.</title>
        <authorList>
            <person name="Brown C.T."/>
            <person name="Hug L.A."/>
            <person name="Thomas B.C."/>
            <person name="Sharon I."/>
            <person name="Castelle C.J."/>
            <person name="Singh A."/>
            <person name="Wilkins M.J."/>
            <person name="Williams K.H."/>
            <person name="Banfield J.F."/>
        </authorList>
    </citation>
    <scope>NUCLEOTIDE SEQUENCE [LARGE SCALE GENOMIC DNA]</scope>
</reference>
<proteinExistence type="predicted"/>
<sequence length="234" mass="26567">MSTNLLSREEYLKRFSEIQKHVIPITRELGKKVNPGMSEKEIAIEYTKMLADVGLVDHWYPILINAGENSGKAVSRRIHLPGEYIIKENDIFILDCTPIDKTVWGNWAETFVVGNDPFYQSLSNDCLNVVKQTAEFARTFAKTVGEILDYCVNIATNLGMKSLDSRNDVGHSIFQVPEGQTVDKTPLSDRLFLNDDYRNTKLEGIVSIEPHFGRVNPKDDILYGSKHQEVIVYN</sequence>
<protein>
    <recommendedName>
        <fullName evidence="1">Peptidase M24 domain-containing protein</fullName>
    </recommendedName>
</protein>
<dbReference type="SUPFAM" id="SSF55920">
    <property type="entry name" value="Creatinase/aminopeptidase"/>
    <property type="match status" value="1"/>
</dbReference>
<dbReference type="InterPro" id="IPR000994">
    <property type="entry name" value="Pept_M24"/>
</dbReference>
<dbReference type="Pfam" id="PF00557">
    <property type="entry name" value="Peptidase_M24"/>
    <property type="match status" value="1"/>
</dbReference>
<organism evidence="2 3">
    <name type="scientific">Candidatus Woesebacteria bacterium GW2011_GWB1_38_8</name>
    <dbReference type="NCBI Taxonomy" id="1618570"/>
    <lineage>
        <taxon>Bacteria</taxon>
        <taxon>Candidatus Woeseibacteriota</taxon>
    </lineage>
</organism>
<feature type="domain" description="Peptidase M24" evidence="1">
    <location>
        <begin position="27"/>
        <end position="213"/>
    </location>
</feature>
<dbReference type="InterPro" id="IPR036005">
    <property type="entry name" value="Creatinase/aminopeptidase-like"/>
</dbReference>